<evidence type="ECO:0000313" key="3">
    <source>
        <dbReference type="Proteomes" id="UP000231094"/>
    </source>
</evidence>
<accession>A0A2N9Y2T1</accession>
<gene>
    <name evidence="2" type="ORF">BHC47_01025</name>
</gene>
<keyword evidence="1" id="KW-1133">Transmembrane helix</keyword>
<protein>
    <recommendedName>
        <fullName evidence="4">Major facilitator superfamily (MFS) profile domain-containing protein</fullName>
    </recommendedName>
</protein>
<proteinExistence type="predicted"/>
<evidence type="ECO:0008006" key="4">
    <source>
        <dbReference type="Google" id="ProtNLM"/>
    </source>
</evidence>
<dbReference type="EMBL" id="MEIV01000061">
    <property type="protein sequence ID" value="PIT61514.1"/>
    <property type="molecule type" value="Genomic_DNA"/>
</dbReference>
<dbReference type="GO" id="GO:0005886">
    <property type="term" value="C:plasma membrane"/>
    <property type="evidence" value="ECO:0007669"/>
    <property type="project" value="TreeGrafter"/>
</dbReference>
<evidence type="ECO:0000313" key="2">
    <source>
        <dbReference type="EMBL" id="PIT61514.1"/>
    </source>
</evidence>
<feature type="transmembrane region" description="Helical" evidence="1">
    <location>
        <begin position="24"/>
        <end position="54"/>
    </location>
</feature>
<sequence length="87" mass="9638">MCSDCGIRSHCSLFGDSGLSQELILWRVGIIASLFFGFIFGMSGITAAVLGYVADKTSLQFIFKFCSFLPLFGILTILLPDVEWYKN</sequence>
<keyword evidence="1" id="KW-0472">Membrane</keyword>
<comment type="caution">
    <text evidence="2">The sequence shown here is derived from an EMBL/GenBank/DDBJ whole genome shotgun (WGS) entry which is preliminary data.</text>
</comment>
<feature type="transmembrane region" description="Helical" evidence="1">
    <location>
        <begin position="61"/>
        <end position="79"/>
    </location>
</feature>
<keyword evidence="1" id="KW-0812">Transmembrane</keyword>
<name>A0A2N9Y2T1_9NEIS</name>
<dbReference type="PANTHER" id="PTHR43129:SF1">
    <property type="entry name" value="FOSMIDOMYCIN RESISTANCE PROTEIN"/>
    <property type="match status" value="1"/>
</dbReference>
<dbReference type="AlphaFoldDB" id="A0A2N9Y2T1"/>
<reference evidence="2 3" key="1">
    <citation type="journal article" date="2017" name="MBio">
        <title>Type VI secretion-mediated competition in the bee gut microbiome.</title>
        <authorList>
            <person name="Steele M.I."/>
            <person name="Kwong W.K."/>
            <person name="Powell J.E."/>
            <person name="Whiteley M."/>
            <person name="Moran N.A."/>
        </authorList>
    </citation>
    <scope>NUCLEOTIDE SEQUENCE [LARGE SCALE GENOMIC DNA]</scope>
    <source>
        <strain evidence="2 3">PEB0171</strain>
    </source>
</reference>
<organism evidence="2 3">
    <name type="scientific">Snodgrassella alvi</name>
    <dbReference type="NCBI Taxonomy" id="1196083"/>
    <lineage>
        <taxon>Bacteria</taxon>
        <taxon>Pseudomonadati</taxon>
        <taxon>Pseudomonadota</taxon>
        <taxon>Betaproteobacteria</taxon>
        <taxon>Neisseriales</taxon>
        <taxon>Neisseriaceae</taxon>
        <taxon>Snodgrassella</taxon>
    </lineage>
</organism>
<evidence type="ECO:0000256" key="1">
    <source>
        <dbReference type="SAM" id="Phobius"/>
    </source>
</evidence>
<dbReference type="PANTHER" id="PTHR43129">
    <property type="entry name" value="FOSMIDOMYCIN RESISTANCE PROTEIN"/>
    <property type="match status" value="1"/>
</dbReference>
<dbReference type="Proteomes" id="UP000231094">
    <property type="component" value="Unassembled WGS sequence"/>
</dbReference>